<name>A0A0A9EFH8_ARUDO</name>
<proteinExistence type="predicted"/>
<protein>
    <submittedName>
        <fullName evidence="1">Uncharacterized protein</fullName>
    </submittedName>
</protein>
<organism evidence="1">
    <name type="scientific">Arundo donax</name>
    <name type="common">Giant reed</name>
    <name type="synonym">Donax arundinaceus</name>
    <dbReference type="NCBI Taxonomy" id="35708"/>
    <lineage>
        <taxon>Eukaryota</taxon>
        <taxon>Viridiplantae</taxon>
        <taxon>Streptophyta</taxon>
        <taxon>Embryophyta</taxon>
        <taxon>Tracheophyta</taxon>
        <taxon>Spermatophyta</taxon>
        <taxon>Magnoliopsida</taxon>
        <taxon>Liliopsida</taxon>
        <taxon>Poales</taxon>
        <taxon>Poaceae</taxon>
        <taxon>PACMAD clade</taxon>
        <taxon>Arundinoideae</taxon>
        <taxon>Arundineae</taxon>
        <taxon>Arundo</taxon>
    </lineage>
</organism>
<dbReference type="EMBL" id="GBRH01200127">
    <property type="protein sequence ID" value="JAD97768.1"/>
    <property type="molecule type" value="Transcribed_RNA"/>
</dbReference>
<reference evidence="1" key="1">
    <citation type="submission" date="2014-09" db="EMBL/GenBank/DDBJ databases">
        <authorList>
            <person name="Magalhaes I.L.F."/>
            <person name="Oliveira U."/>
            <person name="Santos F.R."/>
            <person name="Vidigal T.H.D.A."/>
            <person name="Brescovit A.D."/>
            <person name="Santos A.J."/>
        </authorList>
    </citation>
    <scope>NUCLEOTIDE SEQUENCE</scope>
    <source>
        <tissue evidence="1">Shoot tissue taken approximately 20 cm above the soil surface</tissue>
    </source>
</reference>
<reference evidence="1" key="2">
    <citation type="journal article" date="2015" name="Data Brief">
        <title>Shoot transcriptome of the giant reed, Arundo donax.</title>
        <authorList>
            <person name="Barrero R.A."/>
            <person name="Guerrero F.D."/>
            <person name="Moolhuijzen P."/>
            <person name="Goolsby J.A."/>
            <person name="Tidwell J."/>
            <person name="Bellgard S.E."/>
            <person name="Bellgard M.I."/>
        </authorList>
    </citation>
    <scope>NUCLEOTIDE SEQUENCE</scope>
    <source>
        <tissue evidence="1">Shoot tissue taken approximately 20 cm above the soil surface</tissue>
    </source>
</reference>
<evidence type="ECO:0000313" key="1">
    <source>
        <dbReference type="EMBL" id="JAD97768.1"/>
    </source>
</evidence>
<accession>A0A0A9EFH8</accession>
<sequence length="11" mass="934">MAAAAAGSPTS</sequence>